<evidence type="ECO:0000313" key="8">
    <source>
        <dbReference type="Proteomes" id="UP000434582"/>
    </source>
</evidence>
<evidence type="ECO:0000256" key="1">
    <source>
        <dbReference type="ARBA" id="ARBA00004651"/>
    </source>
</evidence>
<dbReference type="InterPro" id="IPR003752">
    <property type="entry name" value="DiS_bond_form_DsbB/BdbC"/>
</dbReference>
<dbReference type="GO" id="GO:0015035">
    <property type="term" value="F:protein-disulfide reductase activity"/>
    <property type="evidence" value="ECO:0007669"/>
    <property type="project" value="InterPro"/>
</dbReference>
<reference evidence="7 8" key="1">
    <citation type="submission" date="2019-10" db="EMBL/GenBank/DDBJ databases">
        <title>Draft whole-genome sequence of the purple nonsulfur photosynthetic bacterium Roseospira navarrensis DSM 15114.</title>
        <authorList>
            <person name="Kyndt J.A."/>
            <person name="Meyer T.E."/>
        </authorList>
    </citation>
    <scope>NUCLEOTIDE SEQUENCE [LARGE SCALE GENOMIC DNA]</scope>
    <source>
        <strain evidence="7 8">DSM 15114</strain>
    </source>
</reference>
<feature type="transmembrane region" description="Helical" evidence="6">
    <location>
        <begin position="20"/>
        <end position="41"/>
    </location>
</feature>
<dbReference type="GO" id="GO:0005886">
    <property type="term" value="C:plasma membrane"/>
    <property type="evidence" value="ECO:0007669"/>
    <property type="project" value="UniProtKB-SubCell"/>
</dbReference>
<feature type="transmembrane region" description="Helical" evidence="6">
    <location>
        <begin position="53"/>
        <end position="70"/>
    </location>
</feature>
<dbReference type="OrthoDB" id="9808637at2"/>
<dbReference type="InterPro" id="IPR023380">
    <property type="entry name" value="DsbB-like_sf"/>
</dbReference>
<dbReference type="EMBL" id="WIVE01000016">
    <property type="protein sequence ID" value="MQX36321.1"/>
    <property type="molecule type" value="Genomic_DNA"/>
</dbReference>
<keyword evidence="3 6" id="KW-0812">Transmembrane</keyword>
<dbReference type="InterPro" id="IPR024199">
    <property type="entry name" value="Uncharacterised_DsbB"/>
</dbReference>
<dbReference type="AlphaFoldDB" id="A0A7X2D317"/>
<dbReference type="InterPro" id="IPR050183">
    <property type="entry name" value="DsbB"/>
</dbReference>
<feature type="transmembrane region" description="Helical" evidence="6">
    <location>
        <begin position="151"/>
        <end position="170"/>
    </location>
</feature>
<evidence type="ECO:0000256" key="2">
    <source>
        <dbReference type="ARBA" id="ARBA00022475"/>
    </source>
</evidence>
<dbReference type="GO" id="GO:0006457">
    <property type="term" value="P:protein folding"/>
    <property type="evidence" value="ECO:0007669"/>
    <property type="project" value="InterPro"/>
</dbReference>
<dbReference type="PIRSF" id="PIRSF033913">
    <property type="entry name" value="S-S_format_DsbB"/>
    <property type="match status" value="1"/>
</dbReference>
<keyword evidence="4 6" id="KW-1133">Transmembrane helix</keyword>
<dbReference type="Gene3D" id="1.20.1550.10">
    <property type="entry name" value="DsbB-like"/>
    <property type="match status" value="1"/>
</dbReference>
<dbReference type="Proteomes" id="UP000434582">
    <property type="component" value="Unassembled WGS sequence"/>
</dbReference>
<evidence type="ECO:0000256" key="6">
    <source>
        <dbReference type="SAM" id="Phobius"/>
    </source>
</evidence>
<keyword evidence="2" id="KW-1003">Cell membrane</keyword>
<evidence type="ECO:0000256" key="4">
    <source>
        <dbReference type="ARBA" id="ARBA00022989"/>
    </source>
</evidence>
<dbReference type="SUPFAM" id="SSF158442">
    <property type="entry name" value="DsbB-like"/>
    <property type="match status" value="1"/>
</dbReference>
<keyword evidence="8" id="KW-1185">Reference proteome</keyword>
<dbReference type="Pfam" id="PF02600">
    <property type="entry name" value="DsbB"/>
    <property type="match status" value="1"/>
</dbReference>
<name>A0A7X2D317_9PROT</name>
<proteinExistence type="predicted"/>
<comment type="subcellular location">
    <subcellularLocation>
        <location evidence="1">Cell membrane</location>
        <topology evidence="1">Multi-pass membrane protein</topology>
    </subcellularLocation>
</comment>
<evidence type="ECO:0000256" key="5">
    <source>
        <dbReference type="ARBA" id="ARBA00023136"/>
    </source>
</evidence>
<dbReference type="PANTHER" id="PTHR36570">
    <property type="entry name" value="DISULFIDE BOND FORMATION PROTEIN B"/>
    <property type="match status" value="1"/>
</dbReference>
<evidence type="ECO:0000256" key="3">
    <source>
        <dbReference type="ARBA" id="ARBA00022692"/>
    </source>
</evidence>
<feature type="transmembrane region" description="Helical" evidence="6">
    <location>
        <begin position="77"/>
        <end position="99"/>
    </location>
</feature>
<keyword evidence="5 6" id="KW-0472">Membrane</keyword>
<dbReference type="RefSeq" id="WP_153342700.1">
    <property type="nucleotide sequence ID" value="NZ_WIVE01000016.1"/>
</dbReference>
<protein>
    <submittedName>
        <fullName evidence="7">Disulfide bond formation protein B</fullName>
    </submittedName>
</protein>
<gene>
    <name evidence="7" type="ORF">GHC57_07290</name>
</gene>
<accession>A0A7X2D317</accession>
<sequence length="179" mass="18489">MTASLAPSSAPARRVRLVPLLFLVVSLGLLGGALVIEHVFGIEPCVLCLYQRIAPAVVMVLAALALVPAMPGQAARVLTGLIGVAFAANMVLAGFHVGVEQHWWEGTPQCGGGASAPPSLSSSLADLNAALDAPEIVPCDAVPWSLFGISLAGYNVIMSLGLAVLAFAAVRRPARWRES</sequence>
<evidence type="ECO:0000313" key="7">
    <source>
        <dbReference type="EMBL" id="MQX36321.1"/>
    </source>
</evidence>
<organism evidence="7 8">
    <name type="scientific">Roseospira navarrensis</name>
    <dbReference type="NCBI Taxonomy" id="140058"/>
    <lineage>
        <taxon>Bacteria</taxon>
        <taxon>Pseudomonadati</taxon>
        <taxon>Pseudomonadota</taxon>
        <taxon>Alphaproteobacteria</taxon>
        <taxon>Rhodospirillales</taxon>
        <taxon>Rhodospirillaceae</taxon>
        <taxon>Roseospira</taxon>
    </lineage>
</organism>
<dbReference type="PANTHER" id="PTHR36570:SF3">
    <property type="entry name" value="DISULFIDE BOND FORMATION PROTEIN B"/>
    <property type="match status" value="1"/>
</dbReference>
<comment type="caution">
    <text evidence="7">The sequence shown here is derived from an EMBL/GenBank/DDBJ whole genome shotgun (WGS) entry which is preliminary data.</text>
</comment>